<comment type="caution">
    <text evidence="8">The sequence shown here is derived from an EMBL/GenBank/DDBJ whole genome shotgun (WGS) entry which is preliminary data.</text>
</comment>
<evidence type="ECO:0000256" key="6">
    <source>
        <dbReference type="SAM" id="Phobius"/>
    </source>
</evidence>
<dbReference type="RefSeq" id="WP_231121320.1">
    <property type="nucleotide sequence ID" value="NZ_RBWV01000009.1"/>
</dbReference>
<dbReference type="Pfam" id="PF12823">
    <property type="entry name" value="DUF3817"/>
    <property type="match status" value="1"/>
</dbReference>
<gene>
    <name evidence="8" type="ORF">CLV35_0380</name>
</gene>
<dbReference type="GO" id="GO:0005886">
    <property type="term" value="C:plasma membrane"/>
    <property type="evidence" value="ECO:0007669"/>
    <property type="project" value="UniProtKB-SubCell"/>
</dbReference>
<keyword evidence="2" id="KW-1003">Cell membrane</keyword>
<feature type="transmembrane region" description="Helical" evidence="6">
    <location>
        <begin position="37"/>
        <end position="62"/>
    </location>
</feature>
<proteinExistence type="predicted"/>
<feature type="transmembrane region" description="Helical" evidence="6">
    <location>
        <begin position="12"/>
        <end position="31"/>
    </location>
</feature>
<dbReference type="NCBIfam" id="TIGR03954">
    <property type="entry name" value="integ_memb_HG"/>
    <property type="match status" value="1"/>
</dbReference>
<evidence type="ECO:0000256" key="1">
    <source>
        <dbReference type="ARBA" id="ARBA00004651"/>
    </source>
</evidence>
<keyword evidence="4 6" id="KW-1133">Transmembrane helix</keyword>
<keyword evidence="9" id="KW-1185">Reference proteome</keyword>
<evidence type="ECO:0000256" key="5">
    <source>
        <dbReference type="ARBA" id="ARBA00023136"/>
    </source>
</evidence>
<dbReference type="AlphaFoldDB" id="A0A420XT11"/>
<evidence type="ECO:0000256" key="2">
    <source>
        <dbReference type="ARBA" id="ARBA00022475"/>
    </source>
</evidence>
<dbReference type="EMBL" id="RBWV01000009">
    <property type="protein sequence ID" value="RKS79963.1"/>
    <property type="molecule type" value="Genomic_DNA"/>
</dbReference>
<evidence type="ECO:0000259" key="7">
    <source>
        <dbReference type="Pfam" id="PF12823"/>
    </source>
</evidence>
<dbReference type="Proteomes" id="UP000281955">
    <property type="component" value="Unassembled WGS sequence"/>
</dbReference>
<dbReference type="PANTHER" id="PTHR40077">
    <property type="entry name" value="MEMBRANE PROTEIN-RELATED"/>
    <property type="match status" value="1"/>
</dbReference>
<evidence type="ECO:0000313" key="8">
    <source>
        <dbReference type="EMBL" id="RKS79963.1"/>
    </source>
</evidence>
<accession>A0A420XT11</accession>
<protein>
    <submittedName>
        <fullName evidence="8">Integral membrane protein</fullName>
    </submittedName>
</protein>
<name>A0A420XT11_9ACTN</name>
<evidence type="ECO:0000256" key="3">
    <source>
        <dbReference type="ARBA" id="ARBA00022692"/>
    </source>
</evidence>
<dbReference type="PANTHER" id="PTHR40077:SF2">
    <property type="entry name" value="MEMBRANE PROTEIN"/>
    <property type="match status" value="1"/>
</dbReference>
<evidence type="ECO:0000313" key="9">
    <source>
        <dbReference type="Proteomes" id="UP000281955"/>
    </source>
</evidence>
<dbReference type="InParanoid" id="A0A420XT11"/>
<reference evidence="8 9" key="1">
    <citation type="submission" date="2018-10" db="EMBL/GenBank/DDBJ databases">
        <title>Genomic Encyclopedia of Archaeal and Bacterial Type Strains, Phase II (KMG-II): from individual species to whole genera.</title>
        <authorList>
            <person name="Goeker M."/>
        </authorList>
    </citation>
    <scope>NUCLEOTIDE SEQUENCE [LARGE SCALE GENOMIC DNA]</scope>
    <source>
        <strain evidence="8 9">RP-AC37</strain>
    </source>
</reference>
<feature type="domain" description="DUF3817" evidence="7">
    <location>
        <begin position="6"/>
        <end position="92"/>
    </location>
</feature>
<dbReference type="InterPro" id="IPR023845">
    <property type="entry name" value="DUF3817_TM"/>
</dbReference>
<sequence>MKSALLRYRVMAYVTGVVLATGVLVGIPLQVAGKADLVVQVLWTAHGYLYLVYCVTAVNLALSSRWGLLKTVLVMLAGTVPGMSFVAERKVAHDEAARVPVAARR</sequence>
<keyword evidence="5 6" id="KW-0472">Membrane</keyword>
<keyword evidence="3 6" id="KW-0812">Transmembrane</keyword>
<comment type="subcellular location">
    <subcellularLocation>
        <location evidence="1">Cell membrane</location>
        <topology evidence="1">Multi-pass membrane protein</topology>
    </subcellularLocation>
</comment>
<organism evidence="8 9">
    <name type="scientific">Motilibacter peucedani</name>
    <dbReference type="NCBI Taxonomy" id="598650"/>
    <lineage>
        <taxon>Bacteria</taxon>
        <taxon>Bacillati</taxon>
        <taxon>Actinomycetota</taxon>
        <taxon>Actinomycetes</taxon>
        <taxon>Motilibacterales</taxon>
        <taxon>Motilibacteraceae</taxon>
        <taxon>Motilibacter</taxon>
    </lineage>
</organism>
<evidence type="ECO:0000256" key="4">
    <source>
        <dbReference type="ARBA" id="ARBA00022989"/>
    </source>
</evidence>